<dbReference type="AlphaFoldDB" id="A0A9W8R5I9"/>
<accession>A0A9W8R5I9</accession>
<protein>
    <submittedName>
        <fullName evidence="1">Uncharacterized protein</fullName>
    </submittedName>
</protein>
<comment type="caution">
    <text evidence="1">The sequence shown here is derived from an EMBL/GenBank/DDBJ whole genome shotgun (WGS) entry which is preliminary data.</text>
</comment>
<organism evidence="1 2">
    <name type="scientific">Fusarium falciforme</name>
    <dbReference type="NCBI Taxonomy" id="195108"/>
    <lineage>
        <taxon>Eukaryota</taxon>
        <taxon>Fungi</taxon>
        <taxon>Dikarya</taxon>
        <taxon>Ascomycota</taxon>
        <taxon>Pezizomycotina</taxon>
        <taxon>Sordariomycetes</taxon>
        <taxon>Hypocreomycetidae</taxon>
        <taxon>Hypocreales</taxon>
        <taxon>Nectriaceae</taxon>
        <taxon>Fusarium</taxon>
        <taxon>Fusarium solani species complex</taxon>
    </lineage>
</organism>
<dbReference type="Proteomes" id="UP001152087">
    <property type="component" value="Unassembled WGS sequence"/>
</dbReference>
<reference evidence="1" key="1">
    <citation type="submission" date="2022-09" db="EMBL/GenBank/DDBJ databases">
        <title>Fusarium specimens isolated from Avocado Roots.</title>
        <authorList>
            <person name="Stajich J."/>
            <person name="Roper C."/>
            <person name="Heimlech-Rivalta G."/>
        </authorList>
    </citation>
    <scope>NUCLEOTIDE SEQUENCE</scope>
    <source>
        <strain evidence="1">A02</strain>
    </source>
</reference>
<sequence length="303" mass="34682">MRAEGTKSATPSTKSPLQLPLQCSEYEIKQAWRALIYDVEKLVSKHFGESGGDSRAAWADREAERLKQLTPYYNDLVKEKRTAIAFIEAAIWNELCLRVFGPYRTNAPFCWAGKYKESLETMSSFLIADIDRLKLNKQKVMCHRWKALTANLVATIVSRERHGSEKDKITEDLEEMLNGLSSQTTSRERYVNGKAKMPEDLEEILDGLSSPTICQARVSDLRVIVDKAVDLAAQLCGQKELYCVGQFPEKCYEVDLDHDSMELMVESPRSKRVKFMVRPGLYATQEENYDTVYVLERCRVWAL</sequence>
<name>A0A9W8R5I9_9HYPO</name>
<keyword evidence="2" id="KW-1185">Reference proteome</keyword>
<evidence type="ECO:0000313" key="1">
    <source>
        <dbReference type="EMBL" id="KAJ4187528.1"/>
    </source>
</evidence>
<gene>
    <name evidence="1" type="ORF">NW755_007021</name>
</gene>
<proteinExistence type="predicted"/>
<evidence type="ECO:0000313" key="2">
    <source>
        <dbReference type="Proteomes" id="UP001152087"/>
    </source>
</evidence>
<dbReference type="EMBL" id="JAOQAV010000017">
    <property type="protein sequence ID" value="KAJ4187528.1"/>
    <property type="molecule type" value="Genomic_DNA"/>
</dbReference>